<sequence length="300" mass="33850">MNSGPSKLVVQKPSMSHKNQQHAMNLGTLNIRGNITKKLDGIISEIKKMEMDIVVLTETRKKNNGIEEIDEYIHFYNDCCTSNNCSCGYFIGNRRTIPGHRPLPQRHQRHGGDHQVLGLLQAILRLGRPHPHAHRHTHSLLRARRRYQGQAHRRVRLRHRRHGLRLYQPAALHGQLHPVLWLRRRLLHRRPRLQHVLLLHAAELPGPAEGQAVLGAGAERRGHVAAEPVRSGDARRRRGHLPVGLHGPVERVGERLGRPVWRGAYCGGVRPAAGGAAARVQVEVRVYGRSVQSRRDVLSG</sequence>
<dbReference type="InterPro" id="IPR036691">
    <property type="entry name" value="Endo/exonu/phosph_ase_sf"/>
</dbReference>
<evidence type="ECO:0000256" key="1">
    <source>
        <dbReference type="SAM" id="MobiDB-lite"/>
    </source>
</evidence>
<reference evidence="2" key="1">
    <citation type="submission" date="2022-01" db="EMBL/GenBank/DDBJ databases">
        <authorList>
            <person name="King R."/>
        </authorList>
    </citation>
    <scope>NUCLEOTIDE SEQUENCE</scope>
</reference>
<dbReference type="Gene3D" id="3.60.10.10">
    <property type="entry name" value="Endonuclease/exonuclease/phosphatase"/>
    <property type="match status" value="1"/>
</dbReference>
<protein>
    <submittedName>
        <fullName evidence="2">Uncharacterized protein</fullName>
    </submittedName>
</protein>
<gene>
    <name evidence="2" type="ORF">PHYEVI_LOCUS5479</name>
</gene>
<keyword evidence="3" id="KW-1185">Reference proteome</keyword>
<dbReference type="AlphaFoldDB" id="A0A9N9XP82"/>
<feature type="region of interest" description="Disordered" evidence="1">
    <location>
        <begin position="220"/>
        <end position="242"/>
    </location>
</feature>
<name>A0A9N9XP82_PHYSR</name>
<evidence type="ECO:0000313" key="3">
    <source>
        <dbReference type="Proteomes" id="UP001153712"/>
    </source>
</evidence>
<dbReference type="OrthoDB" id="410542at2759"/>
<organism evidence="2 3">
    <name type="scientific">Phyllotreta striolata</name>
    <name type="common">Striped flea beetle</name>
    <name type="synonym">Crioceris striolata</name>
    <dbReference type="NCBI Taxonomy" id="444603"/>
    <lineage>
        <taxon>Eukaryota</taxon>
        <taxon>Metazoa</taxon>
        <taxon>Ecdysozoa</taxon>
        <taxon>Arthropoda</taxon>
        <taxon>Hexapoda</taxon>
        <taxon>Insecta</taxon>
        <taxon>Pterygota</taxon>
        <taxon>Neoptera</taxon>
        <taxon>Endopterygota</taxon>
        <taxon>Coleoptera</taxon>
        <taxon>Polyphaga</taxon>
        <taxon>Cucujiformia</taxon>
        <taxon>Chrysomeloidea</taxon>
        <taxon>Chrysomelidae</taxon>
        <taxon>Galerucinae</taxon>
        <taxon>Alticini</taxon>
        <taxon>Phyllotreta</taxon>
    </lineage>
</organism>
<dbReference type="EMBL" id="OU900095">
    <property type="protein sequence ID" value="CAG9859103.1"/>
    <property type="molecule type" value="Genomic_DNA"/>
</dbReference>
<dbReference type="Proteomes" id="UP001153712">
    <property type="component" value="Chromosome 2"/>
</dbReference>
<feature type="compositionally biased region" description="Basic and acidic residues" evidence="1">
    <location>
        <begin position="220"/>
        <end position="234"/>
    </location>
</feature>
<accession>A0A9N9XP82</accession>
<evidence type="ECO:0000313" key="2">
    <source>
        <dbReference type="EMBL" id="CAG9859103.1"/>
    </source>
</evidence>
<proteinExistence type="predicted"/>